<dbReference type="AlphaFoldDB" id="W9QFT4"/>
<evidence type="ECO:0000313" key="1">
    <source>
        <dbReference type="EMBL" id="EXB36066.1"/>
    </source>
</evidence>
<name>W9QFT4_9ROSA</name>
<dbReference type="OrthoDB" id="439808at2759"/>
<keyword evidence="2" id="KW-1185">Reference proteome</keyword>
<sequence>MVLHSIGPISGWLLVFRSIVWFLVRKLEGILSLRTKAVLTGTESFAIEMKRDLLACAWEREWMVVAPLPNRVRSGLLL</sequence>
<reference evidence="2" key="1">
    <citation type="submission" date="2013-01" db="EMBL/GenBank/DDBJ databases">
        <title>Draft Genome Sequence of a Mulberry Tree, Morus notabilis C.K. Schneid.</title>
        <authorList>
            <person name="He N."/>
            <person name="Zhao S."/>
        </authorList>
    </citation>
    <scope>NUCLEOTIDE SEQUENCE</scope>
</reference>
<organism evidence="1 2">
    <name type="scientific">Morus notabilis</name>
    <dbReference type="NCBI Taxonomy" id="981085"/>
    <lineage>
        <taxon>Eukaryota</taxon>
        <taxon>Viridiplantae</taxon>
        <taxon>Streptophyta</taxon>
        <taxon>Embryophyta</taxon>
        <taxon>Tracheophyta</taxon>
        <taxon>Spermatophyta</taxon>
        <taxon>Magnoliopsida</taxon>
        <taxon>eudicotyledons</taxon>
        <taxon>Gunneridae</taxon>
        <taxon>Pentapetalae</taxon>
        <taxon>rosids</taxon>
        <taxon>fabids</taxon>
        <taxon>Rosales</taxon>
        <taxon>Moraceae</taxon>
        <taxon>Moreae</taxon>
        <taxon>Morus</taxon>
    </lineage>
</organism>
<accession>W9QFT4</accession>
<dbReference type="EMBL" id="KE343571">
    <property type="protein sequence ID" value="EXB36066.1"/>
    <property type="molecule type" value="Genomic_DNA"/>
</dbReference>
<protein>
    <submittedName>
        <fullName evidence="1">Uncharacterized protein</fullName>
    </submittedName>
</protein>
<proteinExistence type="predicted"/>
<evidence type="ECO:0000313" key="2">
    <source>
        <dbReference type="Proteomes" id="UP000030645"/>
    </source>
</evidence>
<gene>
    <name evidence="1" type="ORF">L484_018223</name>
</gene>
<dbReference type="Proteomes" id="UP000030645">
    <property type="component" value="Unassembled WGS sequence"/>
</dbReference>
<dbReference type="KEGG" id="mnt:21401199"/>